<dbReference type="Pfam" id="PF01584">
    <property type="entry name" value="CheW"/>
    <property type="match status" value="1"/>
</dbReference>
<dbReference type="Gene3D" id="2.30.30.40">
    <property type="entry name" value="SH3 Domains"/>
    <property type="match status" value="1"/>
</dbReference>
<dbReference type="InterPro" id="IPR036061">
    <property type="entry name" value="CheW-like_dom_sf"/>
</dbReference>
<accession>A0ABT9SEI2</accession>
<dbReference type="PANTHER" id="PTHR22617">
    <property type="entry name" value="CHEMOTAXIS SENSOR HISTIDINE KINASE-RELATED"/>
    <property type="match status" value="1"/>
</dbReference>
<sequence>MSLDTRPASPLSPGGPGLAARKLFLQFRIGCDRYLLAADVVVQVLPPQPLKQVPGAPDWVAGILSFKDRPVPVIDLSHLAIGQGARQVTSTRTVLVAHRHRGQAPVRTLGLILEGVTETLHCCPADFMPSGLGGVQARYLGPVLQDGEGGMLQWVGVDELLSDDVCTLLFPATEGRPA</sequence>
<dbReference type="PANTHER" id="PTHR22617:SF43">
    <property type="entry name" value="PROTEIN PILI"/>
    <property type="match status" value="1"/>
</dbReference>
<dbReference type="PROSITE" id="PS50851">
    <property type="entry name" value="CHEW"/>
    <property type="match status" value="1"/>
</dbReference>
<evidence type="ECO:0000313" key="2">
    <source>
        <dbReference type="EMBL" id="MDP9902161.1"/>
    </source>
</evidence>
<comment type="caution">
    <text evidence="2">The sequence shown here is derived from an EMBL/GenBank/DDBJ whole genome shotgun (WGS) entry which is preliminary data.</text>
</comment>
<dbReference type="Gene3D" id="2.40.50.180">
    <property type="entry name" value="CheA-289, Domain 4"/>
    <property type="match status" value="1"/>
</dbReference>
<feature type="domain" description="CheW-like" evidence="1">
    <location>
        <begin position="21"/>
        <end position="166"/>
    </location>
</feature>
<organism evidence="2 3">
    <name type="scientific">Variovorax ginsengisoli</name>
    <dbReference type="NCBI Taxonomy" id="363844"/>
    <lineage>
        <taxon>Bacteria</taxon>
        <taxon>Pseudomonadati</taxon>
        <taxon>Pseudomonadota</taxon>
        <taxon>Betaproteobacteria</taxon>
        <taxon>Burkholderiales</taxon>
        <taxon>Comamonadaceae</taxon>
        <taxon>Variovorax</taxon>
    </lineage>
</organism>
<dbReference type="EMBL" id="JAUSRO010000016">
    <property type="protein sequence ID" value="MDP9902161.1"/>
    <property type="molecule type" value="Genomic_DNA"/>
</dbReference>
<dbReference type="Proteomes" id="UP001226867">
    <property type="component" value="Unassembled WGS sequence"/>
</dbReference>
<dbReference type="RefSeq" id="WP_307691916.1">
    <property type="nucleotide sequence ID" value="NZ_JAUSRO010000016.1"/>
</dbReference>
<dbReference type="InterPro" id="IPR002545">
    <property type="entry name" value="CheW-lke_dom"/>
</dbReference>
<dbReference type="SUPFAM" id="SSF50341">
    <property type="entry name" value="CheW-like"/>
    <property type="match status" value="1"/>
</dbReference>
<dbReference type="SMART" id="SM00260">
    <property type="entry name" value="CheW"/>
    <property type="match status" value="1"/>
</dbReference>
<protein>
    <submittedName>
        <fullName evidence="2">Chemotaxis-related protein WspB</fullName>
    </submittedName>
</protein>
<gene>
    <name evidence="2" type="ORF">J2W36_004437</name>
</gene>
<proteinExistence type="predicted"/>
<reference evidence="2 3" key="1">
    <citation type="submission" date="2023-07" db="EMBL/GenBank/DDBJ databases">
        <title>Sorghum-associated microbial communities from plants grown in Nebraska, USA.</title>
        <authorList>
            <person name="Schachtman D."/>
        </authorList>
    </citation>
    <scope>NUCLEOTIDE SEQUENCE [LARGE SCALE GENOMIC DNA]</scope>
    <source>
        <strain evidence="2 3">DS1607</strain>
    </source>
</reference>
<name>A0ABT9SEI2_9BURK</name>
<keyword evidence="3" id="KW-1185">Reference proteome</keyword>
<dbReference type="InterPro" id="IPR039315">
    <property type="entry name" value="CheW"/>
</dbReference>
<evidence type="ECO:0000313" key="3">
    <source>
        <dbReference type="Proteomes" id="UP001226867"/>
    </source>
</evidence>
<evidence type="ECO:0000259" key="1">
    <source>
        <dbReference type="PROSITE" id="PS50851"/>
    </source>
</evidence>